<gene>
    <name evidence="1" type="ordered locus">PTH_0800</name>
</gene>
<evidence type="ECO:0000313" key="1">
    <source>
        <dbReference type="EMBL" id="BAF58981.1"/>
    </source>
</evidence>
<dbReference type="HOGENOM" id="CLU_167402_0_0_9"/>
<dbReference type="KEGG" id="pth:PTH_0800"/>
<name>A5D443_PELTS</name>
<sequence>MQSLELNNVTDSGRKAQITIKLSEFEIPPIQDVLLVGRRAPIGPEAVQRMVDILSPDQYEVLRVEEGPFEAIVVRKSLCNLITREKLLEIIMEEGVKVASETAVLKAQVNVVLNINIEVEL</sequence>
<accession>A5D443</accession>
<dbReference type="STRING" id="370438.PTH_0800"/>
<dbReference type="EMBL" id="AP009389">
    <property type="protein sequence ID" value="BAF58981.1"/>
    <property type="molecule type" value="Genomic_DNA"/>
</dbReference>
<organism evidence="1 2">
    <name type="scientific">Pelotomaculum thermopropionicum (strain DSM 13744 / JCM 10971 / SI)</name>
    <dbReference type="NCBI Taxonomy" id="370438"/>
    <lineage>
        <taxon>Bacteria</taxon>
        <taxon>Bacillati</taxon>
        <taxon>Bacillota</taxon>
        <taxon>Clostridia</taxon>
        <taxon>Eubacteriales</taxon>
        <taxon>Desulfotomaculaceae</taxon>
        <taxon>Pelotomaculum</taxon>
    </lineage>
</organism>
<dbReference type="AlphaFoldDB" id="A5D443"/>
<proteinExistence type="predicted"/>
<protein>
    <submittedName>
        <fullName evidence="1">Uncharacterized protein</fullName>
    </submittedName>
</protein>
<dbReference type="eggNOG" id="ENOG5031E5T">
    <property type="taxonomic scope" value="Bacteria"/>
</dbReference>
<keyword evidence="2" id="KW-1185">Reference proteome</keyword>
<dbReference type="Proteomes" id="UP000006556">
    <property type="component" value="Chromosome"/>
</dbReference>
<evidence type="ECO:0000313" key="2">
    <source>
        <dbReference type="Proteomes" id="UP000006556"/>
    </source>
</evidence>
<reference evidence="2" key="1">
    <citation type="journal article" date="2008" name="Genome Res.">
        <title>The genome of Pelotomaculum thermopropionicum reveals niche-associated evolution in anaerobic microbiota.</title>
        <authorList>
            <person name="Kosaka T."/>
            <person name="Kato S."/>
            <person name="Shimoyama T."/>
            <person name="Ishii S."/>
            <person name="Abe T."/>
            <person name="Watanabe K."/>
        </authorList>
    </citation>
    <scope>NUCLEOTIDE SEQUENCE [LARGE SCALE GENOMIC DNA]</scope>
    <source>
        <strain evidence="2">DSM 13744 / JCM 10971 / SI</strain>
    </source>
</reference>